<reference evidence="3" key="1">
    <citation type="journal article" date="2019" name="Int. J. Syst. Evol. Microbiol.">
        <title>The Global Catalogue of Microorganisms (GCM) 10K type strain sequencing project: providing services to taxonomists for standard genome sequencing and annotation.</title>
        <authorList>
            <consortium name="The Broad Institute Genomics Platform"/>
            <consortium name="The Broad Institute Genome Sequencing Center for Infectious Disease"/>
            <person name="Wu L."/>
            <person name="Ma J."/>
        </authorList>
    </citation>
    <scope>NUCLEOTIDE SEQUENCE [LARGE SCALE GENOMIC DNA]</scope>
    <source>
        <strain evidence="3">IBRC-M 10906</strain>
    </source>
</reference>
<dbReference type="EMBL" id="JBHUOF010000003">
    <property type="protein sequence ID" value="MFD2798453.1"/>
    <property type="molecule type" value="Genomic_DNA"/>
</dbReference>
<dbReference type="Proteomes" id="UP001597478">
    <property type="component" value="Unassembled WGS sequence"/>
</dbReference>
<dbReference type="Gene3D" id="1.10.10.10">
    <property type="entry name" value="Winged helix-like DNA-binding domain superfamily/Winged helix DNA-binding domain"/>
    <property type="match status" value="1"/>
</dbReference>
<dbReference type="PROSITE" id="PS50995">
    <property type="entry name" value="HTH_MARR_2"/>
    <property type="match status" value="1"/>
</dbReference>
<evidence type="ECO:0000313" key="2">
    <source>
        <dbReference type="EMBL" id="MFD2798453.1"/>
    </source>
</evidence>
<dbReference type="SMART" id="SM00347">
    <property type="entry name" value="HTH_MARR"/>
    <property type="match status" value="1"/>
</dbReference>
<name>A0ABW5W3I4_9PSEU</name>
<dbReference type="InterPro" id="IPR052526">
    <property type="entry name" value="HTH-type_Bedaq_tolerance"/>
</dbReference>
<organism evidence="2 3">
    <name type="scientific">Prauserella oleivorans</name>
    <dbReference type="NCBI Taxonomy" id="1478153"/>
    <lineage>
        <taxon>Bacteria</taxon>
        <taxon>Bacillati</taxon>
        <taxon>Actinomycetota</taxon>
        <taxon>Actinomycetes</taxon>
        <taxon>Pseudonocardiales</taxon>
        <taxon>Pseudonocardiaceae</taxon>
        <taxon>Prauserella</taxon>
    </lineage>
</organism>
<dbReference type="SUPFAM" id="SSF46785">
    <property type="entry name" value="Winged helix' DNA-binding domain"/>
    <property type="match status" value="1"/>
</dbReference>
<accession>A0ABW5W3I4</accession>
<sequence>MARVPTQVASLAGALRGAVGQLHRRLRRIDNAGVLTPSQSAVLGRLHREGPSTQSRLAAAEHVRQQSMAATLAALDELGYLERTRDPEDGRRTVVSLSELGRKTVRGIHQHREEWLATALAELTAGERDTLAAAIPLLQRLAQYPAGTDERSS</sequence>
<dbReference type="InterPro" id="IPR036388">
    <property type="entry name" value="WH-like_DNA-bd_sf"/>
</dbReference>
<dbReference type="PANTHER" id="PTHR39515">
    <property type="entry name" value="CONSERVED PROTEIN"/>
    <property type="match status" value="1"/>
</dbReference>
<dbReference type="RefSeq" id="WP_377384167.1">
    <property type="nucleotide sequence ID" value="NZ_JBHSAN010000001.1"/>
</dbReference>
<feature type="domain" description="HTH marR-type" evidence="1">
    <location>
        <begin position="8"/>
        <end position="140"/>
    </location>
</feature>
<dbReference type="Gene3D" id="1.10.287.100">
    <property type="match status" value="1"/>
</dbReference>
<dbReference type="InterPro" id="IPR036390">
    <property type="entry name" value="WH_DNA-bd_sf"/>
</dbReference>
<evidence type="ECO:0000259" key="1">
    <source>
        <dbReference type="PROSITE" id="PS50995"/>
    </source>
</evidence>
<gene>
    <name evidence="2" type="ORF">ACFS2C_03495</name>
</gene>
<protein>
    <submittedName>
        <fullName evidence="2">MarR family winged helix-turn-helix transcriptional regulator</fullName>
    </submittedName>
</protein>
<comment type="caution">
    <text evidence="2">The sequence shown here is derived from an EMBL/GenBank/DDBJ whole genome shotgun (WGS) entry which is preliminary data.</text>
</comment>
<proteinExistence type="predicted"/>
<evidence type="ECO:0000313" key="3">
    <source>
        <dbReference type="Proteomes" id="UP001597478"/>
    </source>
</evidence>
<dbReference type="PANTHER" id="PTHR39515:SF2">
    <property type="entry name" value="HTH-TYPE TRANSCRIPTIONAL REGULATOR RV0880"/>
    <property type="match status" value="1"/>
</dbReference>
<dbReference type="InterPro" id="IPR000835">
    <property type="entry name" value="HTH_MarR-typ"/>
</dbReference>
<dbReference type="Pfam" id="PF12802">
    <property type="entry name" value="MarR_2"/>
    <property type="match status" value="1"/>
</dbReference>
<keyword evidence="3" id="KW-1185">Reference proteome</keyword>